<protein>
    <submittedName>
        <fullName evidence="1">Uncharacterized protein</fullName>
    </submittedName>
</protein>
<accession>A0ABV6B2T4</accession>
<gene>
    <name evidence="1" type="ORF">ACFFLM_19150</name>
</gene>
<reference evidence="1 2" key="1">
    <citation type="submission" date="2024-09" db="EMBL/GenBank/DDBJ databases">
        <authorList>
            <person name="Sun Q."/>
            <person name="Mori K."/>
        </authorList>
    </citation>
    <scope>NUCLEOTIDE SEQUENCE [LARGE SCALE GENOMIC DNA]</scope>
    <source>
        <strain evidence="1 2">JCM 13503</strain>
    </source>
</reference>
<comment type="caution">
    <text evidence="1">The sequence shown here is derived from an EMBL/GenBank/DDBJ whole genome shotgun (WGS) entry which is preliminary data.</text>
</comment>
<evidence type="ECO:0000313" key="2">
    <source>
        <dbReference type="Proteomes" id="UP001589733"/>
    </source>
</evidence>
<dbReference type="Proteomes" id="UP001589733">
    <property type="component" value="Unassembled WGS sequence"/>
</dbReference>
<sequence>MELPRWALTATAAVLQKVSSLPDQLGQRGPASWQPQRSVPCASFPISRQGIERAQLLGVQATREVYLDGISLSAQTNRLSIAGVTYSVQDSREWDGFTVALVKEV</sequence>
<proteinExistence type="predicted"/>
<keyword evidence="2" id="KW-1185">Reference proteome</keyword>
<evidence type="ECO:0000313" key="1">
    <source>
        <dbReference type="EMBL" id="MFB9994079.1"/>
    </source>
</evidence>
<name>A0ABV6B2T4_9DEIO</name>
<organism evidence="1 2">
    <name type="scientific">Deinococcus oregonensis</name>
    <dbReference type="NCBI Taxonomy" id="1805970"/>
    <lineage>
        <taxon>Bacteria</taxon>
        <taxon>Thermotogati</taxon>
        <taxon>Deinococcota</taxon>
        <taxon>Deinococci</taxon>
        <taxon>Deinococcales</taxon>
        <taxon>Deinococcaceae</taxon>
        <taxon>Deinococcus</taxon>
    </lineage>
</organism>
<dbReference type="EMBL" id="JBHLYR010000059">
    <property type="protein sequence ID" value="MFB9994079.1"/>
    <property type="molecule type" value="Genomic_DNA"/>
</dbReference>
<dbReference type="RefSeq" id="WP_380014150.1">
    <property type="nucleotide sequence ID" value="NZ_JBHLYR010000059.1"/>
</dbReference>